<feature type="transmembrane region" description="Helical" evidence="1">
    <location>
        <begin position="12"/>
        <end position="33"/>
    </location>
</feature>
<feature type="transmembrane region" description="Helical" evidence="1">
    <location>
        <begin position="107"/>
        <end position="131"/>
    </location>
</feature>
<evidence type="ECO:0000256" key="1">
    <source>
        <dbReference type="SAM" id="Phobius"/>
    </source>
</evidence>
<feature type="transmembrane region" description="Helical" evidence="1">
    <location>
        <begin position="181"/>
        <end position="200"/>
    </location>
</feature>
<evidence type="ECO:0000313" key="2">
    <source>
        <dbReference type="EMBL" id="GAA5106587.1"/>
    </source>
</evidence>
<keyword evidence="1" id="KW-0812">Transmembrane</keyword>
<comment type="caution">
    <text evidence="2">The sequence shown here is derived from an EMBL/GenBank/DDBJ whole genome shotgun (WGS) entry which is preliminary data.</text>
</comment>
<dbReference type="EMBL" id="BAABHY010000001">
    <property type="protein sequence ID" value="GAA5106587.1"/>
    <property type="molecule type" value="Genomic_DNA"/>
</dbReference>
<reference evidence="3" key="1">
    <citation type="journal article" date="2019" name="Int. J. Syst. Evol. Microbiol.">
        <title>The Global Catalogue of Microorganisms (GCM) 10K type strain sequencing project: providing services to taxonomists for standard genome sequencing and annotation.</title>
        <authorList>
            <consortium name="The Broad Institute Genomics Platform"/>
            <consortium name="The Broad Institute Genome Sequencing Center for Infectious Disease"/>
            <person name="Wu L."/>
            <person name="Ma J."/>
        </authorList>
    </citation>
    <scope>NUCLEOTIDE SEQUENCE [LARGE SCALE GENOMIC DNA]</scope>
    <source>
        <strain evidence="3">JCM 18050</strain>
    </source>
</reference>
<feature type="transmembrane region" description="Helical" evidence="1">
    <location>
        <begin position="78"/>
        <end position="95"/>
    </location>
</feature>
<feature type="transmembrane region" description="Helical" evidence="1">
    <location>
        <begin position="143"/>
        <end position="161"/>
    </location>
</feature>
<dbReference type="RefSeq" id="WP_345488779.1">
    <property type="nucleotide sequence ID" value="NZ_BAABHY010000001.1"/>
</dbReference>
<evidence type="ECO:0000313" key="3">
    <source>
        <dbReference type="Proteomes" id="UP001500171"/>
    </source>
</evidence>
<accession>A0ABP9N379</accession>
<keyword evidence="1" id="KW-1133">Transmembrane helix</keyword>
<name>A0ABP9N379_9GAMM</name>
<proteinExistence type="predicted"/>
<keyword evidence="1" id="KW-0472">Membrane</keyword>
<sequence>MKKKTFSQFDYKLYYSSYALMLLAVIFFFIGNFGIADNWVGLTVTLIEHAQSLFLLFMAGYTYCYAQKIKSNPDIYKFWIWTIFWWLLLFGRGISWGRDFFPDVPRFYYKIIASILIAIPILSMFMIASIRREIKRRYSTEKIPVWHVFFAFFYLGLADIAEHHRIGYEYLVLNQNNADLIEELMEFPCLFSLALVVFYLQKREHFSK</sequence>
<protein>
    <submittedName>
        <fullName evidence="2">Uncharacterized protein</fullName>
    </submittedName>
</protein>
<gene>
    <name evidence="2" type="ORF">GCM10023211_06580</name>
</gene>
<organism evidence="2 3">
    <name type="scientific">Orbus sasakiae</name>
    <dbReference type="NCBI Taxonomy" id="1078475"/>
    <lineage>
        <taxon>Bacteria</taxon>
        <taxon>Pseudomonadati</taxon>
        <taxon>Pseudomonadota</taxon>
        <taxon>Gammaproteobacteria</taxon>
        <taxon>Orbales</taxon>
        <taxon>Orbaceae</taxon>
        <taxon>Orbus</taxon>
    </lineage>
</organism>
<dbReference type="Proteomes" id="UP001500171">
    <property type="component" value="Unassembled WGS sequence"/>
</dbReference>
<feature type="transmembrane region" description="Helical" evidence="1">
    <location>
        <begin position="39"/>
        <end position="66"/>
    </location>
</feature>
<keyword evidence="3" id="KW-1185">Reference proteome</keyword>